<dbReference type="Gene3D" id="1.10.418.40">
    <property type="entry name" value="Autophagy protein 6/Beclin 1"/>
    <property type="match status" value="1"/>
</dbReference>
<evidence type="ECO:0000259" key="5">
    <source>
        <dbReference type="Pfam" id="PF17675"/>
    </source>
</evidence>
<dbReference type="AlphaFoldDB" id="A0A9W2Z4D2"/>
<feature type="domain" description="Atg6 BARA" evidence="4">
    <location>
        <begin position="258"/>
        <end position="433"/>
    </location>
</feature>
<proteinExistence type="inferred from homology"/>
<dbReference type="GO" id="GO:0000045">
    <property type="term" value="P:autophagosome assembly"/>
    <property type="evidence" value="ECO:0007669"/>
    <property type="project" value="TreeGrafter"/>
</dbReference>
<dbReference type="GO" id="GO:0034271">
    <property type="term" value="C:phosphatidylinositol 3-kinase complex, class III, type I"/>
    <property type="evidence" value="ECO:0007669"/>
    <property type="project" value="TreeGrafter"/>
</dbReference>
<comment type="similarity">
    <text evidence="1">Belongs to the beclin family.</text>
</comment>
<dbReference type="Pfam" id="PF17675">
    <property type="entry name" value="APG6_N"/>
    <property type="match status" value="1"/>
</dbReference>
<dbReference type="GO" id="GO:0034272">
    <property type="term" value="C:phosphatidylinositol 3-kinase complex, class III, type II"/>
    <property type="evidence" value="ECO:0007669"/>
    <property type="project" value="TreeGrafter"/>
</dbReference>
<dbReference type="InterPro" id="IPR007243">
    <property type="entry name" value="Atg6/Beclin"/>
</dbReference>
<evidence type="ECO:0000259" key="4">
    <source>
        <dbReference type="Pfam" id="PF04111"/>
    </source>
</evidence>
<dbReference type="PANTHER" id="PTHR12768">
    <property type="entry name" value="BECLIN 1"/>
    <property type="match status" value="1"/>
</dbReference>
<dbReference type="RefSeq" id="XP_055869936.1">
    <property type="nucleotide sequence ID" value="XM_056013961.1"/>
</dbReference>
<dbReference type="Proteomes" id="UP001165740">
    <property type="component" value="Chromosome 16"/>
</dbReference>
<dbReference type="GeneID" id="106075391"/>
<dbReference type="GO" id="GO:0006995">
    <property type="term" value="P:cellular response to nitrogen starvation"/>
    <property type="evidence" value="ECO:0007669"/>
    <property type="project" value="TreeGrafter"/>
</dbReference>
<evidence type="ECO:0000256" key="2">
    <source>
        <dbReference type="ARBA" id="ARBA00023054"/>
    </source>
</evidence>
<protein>
    <submittedName>
        <fullName evidence="7">Beclin-1-like</fullName>
    </submittedName>
</protein>
<organism evidence="6 7">
    <name type="scientific">Biomphalaria glabrata</name>
    <name type="common">Bloodfluke planorb</name>
    <name type="synonym">Freshwater snail</name>
    <dbReference type="NCBI Taxonomy" id="6526"/>
    <lineage>
        <taxon>Eukaryota</taxon>
        <taxon>Metazoa</taxon>
        <taxon>Spiralia</taxon>
        <taxon>Lophotrochozoa</taxon>
        <taxon>Mollusca</taxon>
        <taxon>Gastropoda</taxon>
        <taxon>Heterobranchia</taxon>
        <taxon>Euthyneura</taxon>
        <taxon>Panpulmonata</taxon>
        <taxon>Hygrophila</taxon>
        <taxon>Lymnaeoidea</taxon>
        <taxon>Planorbidae</taxon>
        <taxon>Biomphalaria</taxon>
    </lineage>
</organism>
<keyword evidence="6" id="KW-1185">Reference proteome</keyword>
<keyword evidence="2 3" id="KW-0175">Coiled coil</keyword>
<evidence type="ECO:0000313" key="7">
    <source>
        <dbReference type="RefSeq" id="XP_055869936.1"/>
    </source>
</evidence>
<dbReference type="Gene3D" id="6.10.250.3110">
    <property type="match status" value="1"/>
</dbReference>
<evidence type="ECO:0000256" key="3">
    <source>
        <dbReference type="SAM" id="Coils"/>
    </source>
</evidence>
<dbReference type="OMA" id="EWDVYKA"/>
<name>A0A9W2Z4D2_BIOGL</name>
<dbReference type="Pfam" id="PF04111">
    <property type="entry name" value="APG6"/>
    <property type="match status" value="1"/>
</dbReference>
<dbReference type="GO" id="GO:0045324">
    <property type="term" value="P:late endosome to vacuole transport"/>
    <property type="evidence" value="ECO:0007669"/>
    <property type="project" value="TreeGrafter"/>
</dbReference>
<dbReference type="OrthoDB" id="20368at2759"/>
<gene>
    <name evidence="7" type="primary">LOC106075391</name>
</gene>
<dbReference type="GO" id="GO:0000423">
    <property type="term" value="P:mitophagy"/>
    <property type="evidence" value="ECO:0007669"/>
    <property type="project" value="TreeGrafter"/>
</dbReference>
<evidence type="ECO:0000256" key="1">
    <source>
        <dbReference type="ARBA" id="ARBA00005965"/>
    </source>
</evidence>
<sequence>MANLKLEPGRTGTTHVHFLCQRCNLPLKIDSSFSDMSRDLYKELTEPLVLSSDMEESIQIIRPEHDLAYEENDDYIRAYVPRGGFEESNDFTLVGNLGPGSMDTLSIRARVTGHLFDLMSGASEIDHPLCEECTDHLLDSLDHQLKLVEDESKEYREFLEKLGETEDEYNDTELDDELRQLLDEERQLMQELELAERERKKIAEAMAIEKQKAKKLDEDEEIYWQEYNDQCRIASELEDEQRSVDNQLKYAQAQLDRLKKTNVFNATFHIWHDGEFGTINDFRLGRLPGIAVEWIEINTAWGQVVLLLVSLANKIGLKFKKYRPVPYGNHSYIEVLDEKKELPLYGSGGIRFLWDTKFDSAMVAFLECLQQFRDEVEKEDSSFNLPYKMSKGKIYEGEKNQYSIKMQFNSEEQWTKALKYMLTNLKWALAWLSARKSLGD</sequence>
<feature type="domain" description="Atg6/beclin coiled-coil" evidence="5">
    <location>
        <begin position="128"/>
        <end position="255"/>
    </location>
</feature>
<dbReference type="InterPro" id="IPR040455">
    <property type="entry name" value="Atg6_BARA"/>
</dbReference>
<feature type="coiled-coil region" evidence="3">
    <location>
        <begin position="148"/>
        <end position="254"/>
    </location>
</feature>
<reference evidence="7" key="1">
    <citation type="submission" date="2025-08" db="UniProtKB">
        <authorList>
            <consortium name="RefSeq"/>
        </authorList>
    </citation>
    <scope>IDENTIFICATION</scope>
</reference>
<dbReference type="GO" id="GO:0043548">
    <property type="term" value="F:phosphatidylinositol 3-kinase binding"/>
    <property type="evidence" value="ECO:0007669"/>
    <property type="project" value="TreeGrafter"/>
</dbReference>
<dbReference type="GO" id="GO:0030674">
    <property type="term" value="F:protein-macromolecule adaptor activity"/>
    <property type="evidence" value="ECO:0007669"/>
    <property type="project" value="TreeGrafter"/>
</dbReference>
<evidence type="ECO:0000313" key="6">
    <source>
        <dbReference type="Proteomes" id="UP001165740"/>
    </source>
</evidence>
<dbReference type="GO" id="GO:0000407">
    <property type="term" value="C:phagophore assembly site"/>
    <property type="evidence" value="ECO:0007669"/>
    <property type="project" value="TreeGrafter"/>
</dbReference>
<dbReference type="FunFam" id="1.10.418.40:FF:000001">
    <property type="entry name" value="beclin-1 isoform X1"/>
    <property type="match status" value="1"/>
</dbReference>
<dbReference type="InterPro" id="IPR041691">
    <property type="entry name" value="Atg6/beclin_CC"/>
</dbReference>
<accession>A0A9W2Z4D2</accession>
<dbReference type="InterPro" id="IPR038274">
    <property type="entry name" value="Atg6/Beclin_C_sf"/>
</dbReference>
<dbReference type="PANTHER" id="PTHR12768:SF4">
    <property type="entry name" value="BECLIN-1"/>
    <property type="match status" value="1"/>
</dbReference>